<organism evidence="2 3">
    <name type="scientific">Nesterenkonia jeotgali</name>
    <dbReference type="NCBI Taxonomy" id="317018"/>
    <lineage>
        <taxon>Bacteria</taxon>
        <taxon>Bacillati</taxon>
        <taxon>Actinomycetota</taxon>
        <taxon>Actinomycetes</taxon>
        <taxon>Micrococcales</taxon>
        <taxon>Micrococcaceae</taxon>
        <taxon>Nesterenkonia</taxon>
    </lineage>
</organism>
<dbReference type="EMBL" id="LQBM01000003">
    <property type="protein sequence ID" value="KUG58955.1"/>
    <property type="molecule type" value="Genomic_DNA"/>
</dbReference>
<dbReference type="STRING" id="317018.AVL63_02730"/>
<protein>
    <submittedName>
        <fullName evidence="2">Uncharacterized protein</fullName>
    </submittedName>
</protein>
<keyword evidence="3" id="KW-1185">Reference proteome</keyword>
<proteinExistence type="predicted"/>
<evidence type="ECO:0000313" key="3">
    <source>
        <dbReference type="Proteomes" id="UP000054023"/>
    </source>
</evidence>
<feature type="region of interest" description="Disordered" evidence="1">
    <location>
        <begin position="1"/>
        <end position="44"/>
    </location>
</feature>
<evidence type="ECO:0000256" key="1">
    <source>
        <dbReference type="SAM" id="MobiDB-lite"/>
    </source>
</evidence>
<evidence type="ECO:0000313" key="2">
    <source>
        <dbReference type="EMBL" id="KUG58955.1"/>
    </source>
</evidence>
<gene>
    <name evidence="2" type="ORF">AVL63_02730</name>
</gene>
<name>A0A0W8IGK0_9MICC</name>
<feature type="compositionally biased region" description="Basic and acidic residues" evidence="1">
    <location>
        <begin position="1"/>
        <end position="15"/>
    </location>
</feature>
<dbReference type="AlphaFoldDB" id="A0A0W8IGK0"/>
<accession>A0A0W8IGK0</accession>
<dbReference type="Proteomes" id="UP000054023">
    <property type="component" value="Unassembled WGS sequence"/>
</dbReference>
<reference evidence="3" key="1">
    <citation type="submission" date="2015-12" db="EMBL/GenBank/DDBJ databases">
        <authorList>
            <person name="Nair G.R."/>
            <person name="Kaur G."/>
            <person name="Mayilraj S."/>
        </authorList>
    </citation>
    <scope>NUCLEOTIDE SEQUENCE [LARGE SCALE GENOMIC DNA]</scope>
    <source>
        <strain evidence="3">CD08_7</strain>
    </source>
</reference>
<sequence length="152" mass="17226">MYHQDGLHWSERLRDALPPPPEDGRPEPCQWGELTTSGPAADWPQDEYRRDVLQIGVQCTRTATNYATHHCPGQRCPIPHTLYLVCHHHAMYSYPIWGSDDPPGLHGISGSILQLATPAWREWWQDHAARTAHAATPDHADTRELVLQPALF</sequence>
<comment type="caution">
    <text evidence="2">The sequence shown here is derived from an EMBL/GenBank/DDBJ whole genome shotgun (WGS) entry which is preliminary data.</text>
</comment>